<evidence type="ECO:0000313" key="2">
    <source>
        <dbReference type="Proteomes" id="UP000824881"/>
    </source>
</evidence>
<comment type="caution">
    <text evidence="1">The sequence shown here is derived from an EMBL/GenBank/DDBJ whole genome shotgun (WGS) entry which is preliminary data.</text>
</comment>
<name>A0ACB7J4J9_PLECO</name>
<organism evidence="1 2">
    <name type="scientific">Pleurotus cornucopiae</name>
    <name type="common">Cornucopia mushroom</name>
    <dbReference type="NCBI Taxonomy" id="5321"/>
    <lineage>
        <taxon>Eukaryota</taxon>
        <taxon>Fungi</taxon>
        <taxon>Dikarya</taxon>
        <taxon>Basidiomycota</taxon>
        <taxon>Agaricomycotina</taxon>
        <taxon>Agaricomycetes</taxon>
        <taxon>Agaricomycetidae</taxon>
        <taxon>Agaricales</taxon>
        <taxon>Pleurotineae</taxon>
        <taxon>Pleurotaceae</taxon>
        <taxon>Pleurotus</taxon>
    </lineage>
</organism>
<proteinExistence type="predicted"/>
<reference evidence="1 2" key="1">
    <citation type="journal article" date="2021" name="Appl. Environ. Microbiol.">
        <title>Genetic linkage and physical mapping for an oyster mushroom Pleurotus cornucopiae and QTL analysis for the trait cap color.</title>
        <authorList>
            <person name="Zhang Y."/>
            <person name="Gao W."/>
            <person name="Sonnenberg A."/>
            <person name="Chen Q."/>
            <person name="Zhang J."/>
            <person name="Huang C."/>
        </authorList>
    </citation>
    <scope>NUCLEOTIDE SEQUENCE [LARGE SCALE GENOMIC DNA]</scope>
    <source>
        <strain evidence="1">CCMSSC00406</strain>
    </source>
</reference>
<dbReference type="Proteomes" id="UP000824881">
    <property type="component" value="Unassembled WGS sequence"/>
</dbReference>
<sequence>MTSSASPTFAVNERVLCYHGPLIYEAKVLKVDQSEDPTSGTILPNYFVHYKGWKQTWDEWVPPPRLLKHNDTNIAIQKTLQSQANATNAAVNASNRAAKSGPSGSHREHHSVGGLGTGSTRVRKDGARGTKRGREEDDASKKPEIKLNVPEVLKVILVDDWEAVTKNNQLVTLPRSPTVVEVLSQFEAYILARPASENAHLTSPSLLLPTIISGLTIYFDRSLGSNLLYRFERPQYAGIRKQYVTGPHIIVGQEKDMSLPPACTSELDDHIIPFSTPNPSSLLRQQTSERQHLPSNGTMSRSSDHTLVESFRDSTHLIPSRAIDTKKPSPYDPLIMKIWVCVATAASMMGVGIALEIGLAISARNGGFSVPQQNVVSFVSPQFLLSFFPTLFVLPVAFLWREIDWMRSPFFSIVSTHLLGLIPANLASRPLGTFFTLFRALKYKHRIVFFSALTAATTYIFQPLAGAIFQLRQIDRSEDWSVTSSRAIGLAPDVSQLNGFLAAAGYAEAAVAHNLSDPPFVKNGWATAEFVFPQYPGLNGTLAVNTTGIQTDTACRTPRASDLVPQPENLFNYTATSVDGCIGSASFNASDSNTQYGVVPVSCAGASPNITFQPVMFWYFHLRTDNNLPEAKAVFCTPAIKASNVEASVDLEKKTMSACVQKGDLSKPNNVTGPPLNGRAYNGLIFNFSPDEQDARNNPDRFIAARATAVAAGVSGAIFRLASQQSGGLQATFDLPNGFLDLTTQVYTQHLAITAKSVYFLPDGSQLNGRLTSSVPRLWIDPLPGHALAILIFMVGFVGVVIHILGRRARRNLILCAPPGSIAAVMALTSRSGFGELLLPYDDEKTLEKKLSGLTYKMDRRTGAIVADEKGFYEFGGGSMGRDDAMMSLMGQTHDRVSGKDEGSYSDSSSHLAHQLAAGYPPWVARGA</sequence>
<accession>A0ACB7J4J9</accession>
<evidence type="ECO:0000313" key="1">
    <source>
        <dbReference type="EMBL" id="KAG9225507.1"/>
    </source>
</evidence>
<keyword evidence="2" id="KW-1185">Reference proteome</keyword>
<dbReference type="EMBL" id="WQMT02000002">
    <property type="protein sequence ID" value="KAG9225507.1"/>
    <property type="molecule type" value="Genomic_DNA"/>
</dbReference>
<protein>
    <submittedName>
        <fullName evidence="1">Uncharacterized protein</fullName>
    </submittedName>
</protein>
<gene>
    <name evidence="1" type="ORF">CCMSSC00406_0003010</name>
</gene>